<gene>
    <name evidence="2" type="ORF">C4532_11125</name>
</gene>
<accession>A0A419EXD2</accession>
<name>A0A419EXD2_9BACT</name>
<comment type="caution">
    <text evidence="2">The sequence shown here is derived from an EMBL/GenBank/DDBJ whole genome shotgun (WGS) entry which is preliminary data.</text>
</comment>
<feature type="transmembrane region" description="Helical" evidence="1">
    <location>
        <begin position="92"/>
        <end position="113"/>
    </location>
</feature>
<sequence length="147" mass="16732">MDQQEIDRLINDIQEYLNQVGEHKETHGPSAGNLKEVGQEDAETGLFISAPSRNRMERFLKYSPFASYAVEALTIALFTAGILVPFSSWPRTLMFLIGVLLFGIFTITVLLSLNARIQLLVQIESNTRRIARQKEKIARVLDRIRIE</sequence>
<dbReference type="AlphaFoldDB" id="A0A419EXD2"/>
<organism evidence="2 3">
    <name type="scientific">Candidatus Abyssobacteria bacterium SURF_17</name>
    <dbReference type="NCBI Taxonomy" id="2093361"/>
    <lineage>
        <taxon>Bacteria</taxon>
        <taxon>Pseudomonadati</taxon>
        <taxon>Candidatus Hydrogenedentota</taxon>
        <taxon>Candidatus Abyssobacteria</taxon>
    </lineage>
</organism>
<evidence type="ECO:0000313" key="3">
    <source>
        <dbReference type="Proteomes" id="UP000285961"/>
    </source>
</evidence>
<proteinExistence type="predicted"/>
<evidence type="ECO:0000256" key="1">
    <source>
        <dbReference type="SAM" id="Phobius"/>
    </source>
</evidence>
<dbReference type="EMBL" id="QZKI01000084">
    <property type="protein sequence ID" value="RJP69322.1"/>
    <property type="molecule type" value="Genomic_DNA"/>
</dbReference>
<feature type="transmembrane region" description="Helical" evidence="1">
    <location>
        <begin position="65"/>
        <end position="86"/>
    </location>
</feature>
<dbReference type="Proteomes" id="UP000285961">
    <property type="component" value="Unassembled WGS sequence"/>
</dbReference>
<keyword evidence="1" id="KW-0812">Transmembrane</keyword>
<keyword evidence="1" id="KW-0472">Membrane</keyword>
<evidence type="ECO:0000313" key="2">
    <source>
        <dbReference type="EMBL" id="RJP69322.1"/>
    </source>
</evidence>
<protein>
    <submittedName>
        <fullName evidence="2">Uncharacterized protein</fullName>
    </submittedName>
</protein>
<reference evidence="2 3" key="1">
    <citation type="journal article" date="2017" name="ISME J.">
        <title>Energy and carbon metabolisms in a deep terrestrial subsurface fluid microbial community.</title>
        <authorList>
            <person name="Momper L."/>
            <person name="Jungbluth S.P."/>
            <person name="Lee M.D."/>
            <person name="Amend J.P."/>
        </authorList>
    </citation>
    <scope>NUCLEOTIDE SEQUENCE [LARGE SCALE GENOMIC DNA]</scope>
    <source>
        <strain evidence="2">SURF_17</strain>
    </source>
</reference>
<keyword evidence="1" id="KW-1133">Transmembrane helix</keyword>